<evidence type="ECO:0000256" key="3">
    <source>
        <dbReference type="PROSITE-ProRule" id="PRU00339"/>
    </source>
</evidence>
<proteinExistence type="predicted"/>
<dbReference type="SUPFAM" id="SSF48452">
    <property type="entry name" value="TPR-like"/>
    <property type="match status" value="2"/>
</dbReference>
<name>A0ABT9V7X1_9BACL</name>
<evidence type="ECO:0000256" key="1">
    <source>
        <dbReference type="ARBA" id="ARBA00022737"/>
    </source>
</evidence>
<dbReference type="Pfam" id="PF13432">
    <property type="entry name" value="TPR_16"/>
    <property type="match status" value="1"/>
</dbReference>
<dbReference type="InterPro" id="IPR011990">
    <property type="entry name" value="TPR-like_helical_dom_sf"/>
</dbReference>
<organism evidence="4 5">
    <name type="scientific">Anoxybacillus andreesenii</name>
    <dbReference type="NCBI Taxonomy" id="1325932"/>
    <lineage>
        <taxon>Bacteria</taxon>
        <taxon>Bacillati</taxon>
        <taxon>Bacillota</taxon>
        <taxon>Bacilli</taxon>
        <taxon>Bacillales</taxon>
        <taxon>Anoxybacillaceae</taxon>
        <taxon>Anoxybacillus</taxon>
    </lineage>
</organism>
<dbReference type="PANTHER" id="PTHR45586">
    <property type="entry name" value="TPR REPEAT-CONTAINING PROTEIN PA4667"/>
    <property type="match status" value="1"/>
</dbReference>
<accession>A0ABT9V7X1</accession>
<evidence type="ECO:0000313" key="5">
    <source>
        <dbReference type="Proteomes" id="UP001231362"/>
    </source>
</evidence>
<evidence type="ECO:0000256" key="2">
    <source>
        <dbReference type="ARBA" id="ARBA00022803"/>
    </source>
</evidence>
<comment type="caution">
    <text evidence="4">The sequence shown here is derived from an EMBL/GenBank/DDBJ whole genome shotgun (WGS) entry which is preliminary data.</text>
</comment>
<keyword evidence="1" id="KW-0677">Repeat</keyword>
<dbReference type="Proteomes" id="UP001231362">
    <property type="component" value="Unassembled WGS sequence"/>
</dbReference>
<keyword evidence="2 3" id="KW-0802">TPR repeat</keyword>
<reference evidence="4 5" key="1">
    <citation type="submission" date="2023-07" db="EMBL/GenBank/DDBJ databases">
        <title>Genomic Encyclopedia of Type Strains, Phase IV (KMG-IV): sequencing the most valuable type-strain genomes for metagenomic binning, comparative biology and taxonomic classification.</title>
        <authorList>
            <person name="Goeker M."/>
        </authorList>
    </citation>
    <scope>NUCLEOTIDE SEQUENCE [LARGE SCALE GENOMIC DNA]</scope>
    <source>
        <strain evidence="4 5">DSM 23948</strain>
    </source>
</reference>
<dbReference type="EMBL" id="JAUSTU010000019">
    <property type="protein sequence ID" value="MDQ0157060.1"/>
    <property type="molecule type" value="Genomic_DNA"/>
</dbReference>
<dbReference type="Pfam" id="PF14559">
    <property type="entry name" value="TPR_19"/>
    <property type="match status" value="1"/>
</dbReference>
<gene>
    <name evidence="4" type="ORF">J2S07_003386</name>
</gene>
<dbReference type="SMART" id="SM00028">
    <property type="entry name" value="TPR"/>
    <property type="match status" value="5"/>
</dbReference>
<sequence length="333" mass="38891">MSKDSKATKNRTGMLLSFTPTGEYYFTKGLKAYQRRDYHKAMKYLKRAMQLEPGEPMIACQLAIVLSENGQYKEANHLLHTILEEWDEDMVECHYFLANNYAHLGLFKDAYHHAELYMQLETDGEFIEDAEDLLDLLTLEAEDLEVDLYEDDDLISRQEEARELLESGDFPDAVELLEGVIKDFPEYWSAYNNLALAYYYLGEYAKADELLDEVLEKNPGNLHALCNKVIFAFYEKDWKTVKTLKEVLLKIMPLSVEHQFKLGTTFALLGEYEMAYSWLKKLYKQGFEGDGAFYYWLASSAYHTGRQQTAEKSWQRVIQLNPEKEGQEPWKEK</sequence>
<dbReference type="InterPro" id="IPR019734">
    <property type="entry name" value="TPR_rpt"/>
</dbReference>
<protein>
    <submittedName>
        <fullName evidence="4">Tetratricopeptide (TPR) repeat protein</fullName>
    </submittedName>
</protein>
<evidence type="ECO:0000313" key="4">
    <source>
        <dbReference type="EMBL" id="MDQ0157060.1"/>
    </source>
</evidence>
<dbReference type="InterPro" id="IPR051012">
    <property type="entry name" value="CellSynth/LPSAsmb/PSIAsmb"/>
</dbReference>
<keyword evidence="5" id="KW-1185">Reference proteome</keyword>
<dbReference type="PANTHER" id="PTHR45586:SF1">
    <property type="entry name" value="LIPOPOLYSACCHARIDE ASSEMBLY PROTEIN B"/>
    <property type="match status" value="1"/>
</dbReference>
<dbReference type="PROSITE" id="PS50005">
    <property type="entry name" value="TPR"/>
    <property type="match status" value="2"/>
</dbReference>
<dbReference type="Pfam" id="PF13174">
    <property type="entry name" value="TPR_6"/>
    <property type="match status" value="1"/>
</dbReference>
<feature type="repeat" description="TPR" evidence="3">
    <location>
        <begin position="22"/>
        <end position="55"/>
    </location>
</feature>
<dbReference type="Gene3D" id="1.25.40.10">
    <property type="entry name" value="Tetratricopeptide repeat domain"/>
    <property type="match status" value="2"/>
</dbReference>
<feature type="repeat" description="TPR" evidence="3">
    <location>
        <begin position="188"/>
        <end position="221"/>
    </location>
</feature>